<keyword evidence="1" id="KW-1133">Transmembrane helix</keyword>
<dbReference type="EMBL" id="JAANBB010000264">
    <property type="protein sequence ID" value="KAF7545223.1"/>
    <property type="molecule type" value="Genomic_DNA"/>
</dbReference>
<name>A0A9P5H6Y6_9HYPO</name>
<dbReference type="AlphaFoldDB" id="A0A9P5H6Y6"/>
<evidence type="ECO:0000256" key="1">
    <source>
        <dbReference type="SAM" id="Phobius"/>
    </source>
</evidence>
<gene>
    <name evidence="2" type="ORF">G7Z17_g9340</name>
</gene>
<keyword evidence="1" id="KW-0472">Membrane</keyword>
<feature type="transmembrane region" description="Helical" evidence="1">
    <location>
        <begin position="203"/>
        <end position="220"/>
    </location>
</feature>
<feature type="transmembrane region" description="Helical" evidence="1">
    <location>
        <begin position="162"/>
        <end position="182"/>
    </location>
</feature>
<reference evidence="2" key="1">
    <citation type="submission" date="2020-03" db="EMBL/GenBank/DDBJ databases">
        <title>Draft Genome Sequence of Cylindrodendrum hubeiense.</title>
        <authorList>
            <person name="Buettner E."/>
            <person name="Kellner H."/>
        </authorList>
    </citation>
    <scope>NUCLEOTIDE SEQUENCE</scope>
    <source>
        <strain evidence="2">IHI 201604</strain>
    </source>
</reference>
<evidence type="ECO:0000313" key="3">
    <source>
        <dbReference type="Proteomes" id="UP000722485"/>
    </source>
</evidence>
<keyword evidence="1" id="KW-0812">Transmembrane</keyword>
<dbReference type="Proteomes" id="UP000722485">
    <property type="component" value="Unassembled WGS sequence"/>
</dbReference>
<dbReference type="OrthoDB" id="3556237at2759"/>
<organism evidence="2 3">
    <name type="scientific">Cylindrodendrum hubeiense</name>
    <dbReference type="NCBI Taxonomy" id="595255"/>
    <lineage>
        <taxon>Eukaryota</taxon>
        <taxon>Fungi</taxon>
        <taxon>Dikarya</taxon>
        <taxon>Ascomycota</taxon>
        <taxon>Pezizomycotina</taxon>
        <taxon>Sordariomycetes</taxon>
        <taxon>Hypocreomycetidae</taxon>
        <taxon>Hypocreales</taxon>
        <taxon>Nectriaceae</taxon>
        <taxon>Cylindrodendrum</taxon>
    </lineage>
</organism>
<feature type="transmembrane region" description="Helical" evidence="1">
    <location>
        <begin position="226"/>
        <end position="245"/>
    </location>
</feature>
<feature type="transmembrane region" description="Helical" evidence="1">
    <location>
        <begin position="128"/>
        <end position="156"/>
    </location>
</feature>
<comment type="caution">
    <text evidence="2">The sequence shown here is derived from an EMBL/GenBank/DDBJ whole genome shotgun (WGS) entry which is preliminary data.</text>
</comment>
<protein>
    <submittedName>
        <fullName evidence="2">Uncharacterized protein</fullName>
    </submittedName>
</protein>
<keyword evidence="3" id="KW-1185">Reference proteome</keyword>
<sequence length="261" mass="28535">MVFDLAWQAFWNIGVIALSICVLVGCKSKTESNYSVVNWPRSTVGLIWGDECMNATANIIPDTYKLGASGMCRVFDGKTSCKSRFPPSLNLAKFVLEDLDEVEDAPAILTECREAIDKSIDHKTAEKLCIAMVAFVIVCIFINIISIALAAATGAFGWPNTILLGVDALFIFTALILCIAAMNYEGGGYLKGVNGKDFSDREMIGIAIWMLLGMLIARIVSNPWLFVLALAIILPIVLVFVLFLVRTRGFFAIVRAYASDN</sequence>
<feature type="transmembrane region" description="Helical" evidence="1">
    <location>
        <begin position="6"/>
        <end position="26"/>
    </location>
</feature>
<evidence type="ECO:0000313" key="2">
    <source>
        <dbReference type="EMBL" id="KAF7545223.1"/>
    </source>
</evidence>
<accession>A0A9P5H6Y6</accession>
<proteinExistence type="predicted"/>